<dbReference type="InterPro" id="IPR003598">
    <property type="entry name" value="Ig_sub2"/>
</dbReference>
<dbReference type="OMA" id="CHLNFPQ"/>
<dbReference type="SUPFAM" id="SSF52200">
    <property type="entry name" value="Toll/Interleukin receptor TIR domain"/>
    <property type="match status" value="1"/>
</dbReference>
<dbReference type="InterPro" id="IPR013783">
    <property type="entry name" value="Ig-like_fold"/>
</dbReference>
<evidence type="ECO:0000313" key="23">
    <source>
        <dbReference type="Ensembl" id="ENSUMAP00000028730"/>
    </source>
</evidence>
<dbReference type="GO" id="GO:0050727">
    <property type="term" value="P:regulation of inflammatory response"/>
    <property type="evidence" value="ECO:0007669"/>
    <property type="project" value="Ensembl"/>
</dbReference>
<dbReference type="InterPro" id="IPR036179">
    <property type="entry name" value="Ig-like_dom_sf"/>
</dbReference>
<dbReference type="GeneTree" id="ENSGT01090000259985"/>
<dbReference type="PROSITE" id="PS50104">
    <property type="entry name" value="TIR"/>
    <property type="match status" value="1"/>
</dbReference>
<dbReference type="GO" id="GO:0006954">
    <property type="term" value="P:inflammatory response"/>
    <property type="evidence" value="ECO:0007669"/>
    <property type="project" value="Ensembl"/>
</dbReference>
<evidence type="ECO:0000256" key="4">
    <source>
        <dbReference type="ARBA" id="ARBA00022729"/>
    </source>
</evidence>
<evidence type="ECO:0000259" key="22">
    <source>
        <dbReference type="PROSITE" id="PS50835"/>
    </source>
</evidence>
<evidence type="ECO:0000256" key="20">
    <source>
        <dbReference type="SAM" id="SignalP"/>
    </source>
</evidence>
<dbReference type="PRINTS" id="PR01537">
    <property type="entry name" value="INTRLKN1R1F"/>
</dbReference>
<evidence type="ECO:0000256" key="9">
    <source>
        <dbReference type="ARBA" id="ARBA00023136"/>
    </source>
</evidence>
<evidence type="ECO:0000256" key="10">
    <source>
        <dbReference type="ARBA" id="ARBA00023157"/>
    </source>
</evidence>
<evidence type="ECO:0000256" key="3">
    <source>
        <dbReference type="ARBA" id="ARBA00022692"/>
    </source>
</evidence>
<dbReference type="InterPro" id="IPR015621">
    <property type="entry name" value="IL-1_rcpt_fam"/>
</dbReference>
<dbReference type="GO" id="GO:0004908">
    <property type="term" value="F:interleukin-1 receptor activity"/>
    <property type="evidence" value="ECO:0007669"/>
    <property type="project" value="InterPro"/>
</dbReference>
<dbReference type="FunFam" id="2.60.40.10:FF:000188">
    <property type="entry name" value="Interleukin-1 receptor accessory protein-like 1"/>
    <property type="match status" value="1"/>
</dbReference>
<comment type="subunit">
    <text evidence="14">Interacts with IL1RAP; the association is enhanced by IL36B indicative for an functional signaling complex and inhibited by IL36RN.</text>
</comment>
<dbReference type="Ensembl" id="ENSUMAT00000033985.1">
    <property type="protein sequence ID" value="ENSUMAP00000028730.1"/>
    <property type="gene ID" value="ENSUMAG00000020867.1"/>
</dbReference>
<comment type="similarity">
    <text evidence="2">Belongs to the interleukin-1 receptor family.</text>
</comment>
<evidence type="ECO:0000256" key="17">
    <source>
        <dbReference type="ARBA" id="ARBA00078535"/>
    </source>
</evidence>
<keyword evidence="12" id="KW-0325">Glycoprotein</keyword>
<dbReference type="PANTHER" id="PTHR11890">
    <property type="entry name" value="INTERLEUKIN-1 RECEPTOR FAMILY MEMBER"/>
    <property type="match status" value="1"/>
</dbReference>
<feature type="domain" description="TIR" evidence="21">
    <location>
        <begin position="383"/>
        <end position="538"/>
    </location>
</feature>
<dbReference type="GO" id="GO:0032755">
    <property type="term" value="P:positive regulation of interleukin-6 production"/>
    <property type="evidence" value="ECO:0007669"/>
    <property type="project" value="Ensembl"/>
</dbReference>
<dbReference type="InterPro" id="IPR035897">
    <property type="entry name" value="Toll_tir_struct_dom_sf"/>
</dbReference>
<evidence type="ECO:0000256" key="2">
    <source>
        <dbReference type="ARBA" id="ARBA00009752"/>
    </source>
</evidence>
<evidence type="ECO:0000256" key="14">
    <source>
        <dbReference type="ARBA" id="ARBA00064834"/>
    </source>
</evidence>
<proteinExistence type="inferred from homology"/>
<dbReference type="Gene3D" id="3.40.50.10140">
    <property type="entry name" value="Toll/interleukin-1 receptor homology (TIR) domain"/>
    <property type="match status" value="1"/>
</dbReference>
<keyword evidence="13" id="KW-0393">Immunoglobulin domain</keyword>
<reference evidence="23" key="1">
    <citation type="submission" date="2019-03" db="UniProtKB">
        <authorList>
            <consortium name="Ensembl"/>
        </authorList>
    </citation>
    <scope>IDENTIFICATION</scope>
</reference>
<dbReference type="SMART" id="SM00408">
    <property type="entry name" value="IGc2"/>
    <property type="match status" value="2"/>
</dbReference>
<dbReference type="SUPFAM" id="SSF48726">
    <property type="entry name" value="Immunoglobulin"/>
    <property type="match status" value="3"/>
</dbReference>
<dbReference type="GO" id="GO:0045582">
    <property type="term" value="P:positive regulation of T cell differentiation"/>
    <property type="evidence" value="ECO:0007669"/>
    <property type="project" value="Ensembl"/>
</dbReference>
<evidence type="ECO:0000256" key="7">
    <source>
        <dbReference type="ARBA" id="ARBA00022989"/>
    </source>
</evidence>
<evidence type="ECO:0000256" key="18">
    <source>
        <dbReference type="SAM" id="MobiDB-lite"/>
    </source>
</evidence>
<dbReference type="InterPro" id="IPR000157">
    <property type="entry name" value="TIR_dom"/>
</dbReference>
<keyword evidence="6" id="KW-0378">Hydrolase</keyword>
<accession>A0A452V5F8</accession>
<evidence type="ECO:0000256" key="1">
    <source>
        <dbReference type="ARBA" id="ARBA00004479"/>
    </source>
</evidence>
<dbReference type="SMART" id="SM00255">
    <property type="entry name" value="TIR"/>
    <property type="match status" value="1"/>
</dbReference>
<protein>
    <recommendedName>
        <fullName evidence="15">Interleukin-1 receptor-like 2</fullName>
    </recommendedName>
    <alternativeName>
        <fullName evidence="16">IL-36 receptor</fullName>
    </alternativeName>
    <alternativeName>
        <fullName evidence="17">Interleukin-1 receptor-related protein 2</fullName>
    </alternativeName>
</protein>
<dbReference type="GO" id="GO:0016787">
    <property type="term" value="F:hydrolase activity"/>
    <property type="evidence" value="ECO:0007669"/>
    <property type="project" value="UniProtKB-KW"/>
</dbReference>
<keyword evidence="11" id="KW-0675">Receptor</keyword>
<feature type="signal peptide" evidence="20">
    <location>
        <begin position="1"/>
        <end position="21"/>
    </location>
</feature>
<dbReference type="PRINTS" id="PR01536">
    <property type="entry name" value="INTRLKN1R12F"/>
</dbReference>
<dbReference type="GO" id="GO:0016020">
    <property type="term" value="C:membrane"/>
    <property type="evidence" value="ECO:0007669"/>
    <property type="project" value="UniProtKB-SubCell"/>
</dbReference>
<keyword evidence="3 19" id="KW-0812">Transmembrane</keyword>
<evidence type="ECO:0000256" key="6">
    <source>
        <dbReference type="ARBA" id="ARBA00022801"/>
    </source>
</evidence>
<dbReference type="InterPro" id="IPR003599">
    <property type="entry name" value="Ig_sub"/>
</dbReference>
<dbReference type="InterPro" id="IPR007110">
    <property type="entry name" value="Ig-like_dom"/>
</dbReference>
<dbReference type="FunFam" id="2.60.40.10:FF:001302">
    <property type="entry name" value="Interleukin 1 receptor like 2"/>
    <property type="match status" value="1"/>
</dbReference>
<keyword evidence="9 19" id="KW-0472">Membrane</keyword>
<evidence type="ECO:0000259" key="21">
    <source>
        <dbReference type="PROSITE" id="PS50104"/>
    </source>
</evidence>
<keyword evidence="10" id="KW-1015">Disulfide bond</keyword>
<evidence type="ECO:0000256" key="15">
    <source>
        <dbReference type="ARBA" id="ARBA00069797"/>
    </source>
</evidence>
<evidence type="ECO:0000256" key="13">
    <source>
        <dbReference type="ARBA" id="ARBA00023319"/>
    </source>
</evidence>
<evidence type="ECO:0000256" key="16">
    <source>
        <dbReference type="ARBA" id="ARBA00077806"/>
    </source>
</evidence>
<dbReference type="AlphaFoldDB" id="A0A452V5F8"/>
<keyword evidence="8" id="KW-0520">NAD</keyword>
<gene>
    <name evidence="23" type="primary">IL1RL2</name>
</gene>
<evidence type="ECO:0000256" key="8">
    <source>
        <dbReference type="ARBA" id="ARBA00023027"/>
    </source>
</evidence>
<evidence type="ECO:0000256" key="12">
    <source>
        <dbReference type="ARBA" id="ARBA00023180"/>
    </source>
</evidence>
<feature type="chain" id="PRO_5019471174" description="Interleukin-1 receptor-like 2" evidence="20">
    <location>
        <begin position="22"/>
        <end position="558"/>
    </location>
</feature>
<feature type="transmembrane region" description="Helical" evidence="19">
    <location>
        <begin position="338"/>
        <end position="361"/>
    </location>
</feature>
<organism evidence="23">
    <name type="scientific">Ursus maritimus</name>
    <name type="common">Polar bear</name>
    <name type="synonym">Thalarctos maritimus</name>
    <dbReference type="NCBI Taxonomy" id="29073"/>
    <lineage>
        <taxon>Eukaryota</taxon>
        <taxon>Metazoa</taxon>
        <taxon>Chordata</taxon>
        <taxon>Craniata</taxon>
        <taxon>Vertebrata</taxon>
        <taxon>Euteleostomi</taxon>
        <taxon>Mammalia</taxon>
        <taxon>Eutheria</taxon>
        <taxon>Laurasiatheria</taxon>
        <taxon>Carnivora</taxon>
        <taxon>Caniformia</taxon>
        <taxon>Ursidae</taxon>
        <taxon>Ursus</taxon>
    </lineage>
</organism>
<evidence type="ECO:0000256" key="11">
    <source>
        <dbReference type="ARBA" id="ARBA00023170"/>
    </source>
</evidence>
<name>A0A452V5F8_URSMA</name>
<dbReference type="Pfam" id="PF13895">
    <property type="entry name" value="Ig_2"/>
    <property type="match status" value="1"/>
</dbReference>
<dbReference type="PROSITE" id="PS50835">
    <property type="entry name" value="IG_LIKE"/>
    <property type="match status" value="2"/>
</dbReference>
<dbReference type="Pfam" id="PF01582">
    <property type="entry name" value="TIR"/>
    <property type="match status" value="1"/>
</dbReference>
<feature type="domain" description="Ig-like" evidence="22">
    <location>
        <begin position="16"/>
        <end position="116"/>
    </location>
</feature>
<feature type="region of interest" description="Disordered" evidence="18">
    <location>
        <begin position="537"/>
        <end position="558"/>
    </location>
</feature>
<keyword evidence="4 20" id="KW-0732">Signal</keyword>
<dbReference type="Gene3D" id="2.60.40.10">
    <property type="entry name" value="Immunoglobulins"/>
    <property type="match status" value="3"/>
</dbReference>
<dbReference type="PANTHER" id="PTHR11890:SF9">
    <property type="entry name" value="INTERLEUKIN-1 RECEPTOR-LIKE 2"/>
    <property type="match status" value="1"/>
</dbReference>
<sequence length="558" mass="63087">RGMLALLLCGVSLALPPFVQAGTCGCPRDVSMQNEAPSAGQPFAFNCTHPPLTSGQVRVTWYKYPSKSPISKNTQSRIHQEQNWILFLPLTQEDSGIYQCVINSTNTCHRIRVNLTVLRKYWCGISGNGPLILSDEYKQILHAGRDGSLTCHLNFPQSCVLDSLKWYKGCEEIKGERFISWETRLSVSNVSAEDGGNYACQARLTHAGKQYTVLNSITVHIGKYARRIPKIIYPKNNSIEVELGSALTVDCNITDTRDNTNLRCWRVNNTLVDDYYSDSKRIREGLESHIFFQKHIFYTVNITFLEVKMEDYGHPFVCHAGVSAAYFILKLPAPNVQAYLIGGLLALVGAAASVTYLYHVFKVDIVLWYRSAFHSAGTKEDGKLYDAYVLYPKPQREFQSHEVDTLVLKILPEVLERQCGYKLFIFGRDEFPGQAVANVIDENIKLCRRLIIILVPESLSFDLLKNMSEEQITVYNALIQDGMKVILIELGKVKDYTAMPESIQYIRQKHGAIQWSGDFAEQSQCAKTKFWKKVRYHMPPKRPPPSSSWGGQHGVGHP</sequence>
<keyword evidence="5" id="KW-0677">Repeat</keyword>
<evidence type="ECO:0000256" key="5">
    <source>
        <dbReference type="ARBA" id="ARBA00022737"/>
    </source>
</evidence>
<dbReference type="FunFam" id="2.60.40.10:FF:001096">
    <property type="entry name" value="Interleukin 1 receptor like 2"/>
    <property type="match status" value="1"/>
</dbReference>
<evidence type="ECO:0000256" key="19">
    <source>
        <dbReference type="SAM" id="Phobius"/>
    </source>
</evidence>
<dbReference type="InterPro" id="IPR004074">
    <property type="entry name" value="IL-1_rcpt_I/II-typ"/>
</dbReference>
<feature type="domain" description="Ig-like" evidence="22">
    <location>
        <begin position="130"/>
        <end position="218"/>
    </location>
</feature>
<dbReference type="SMART" id="SM00409">
    <property type="entry name" value="IG"/>
    <property type="match status" value="3"/>
</dbReference>
<comment type="subcellular location">
    <subcellularLocation>
        <location evidence="1">Membrane</location>
        <topology evidence="1">Single-pass type I membrane protein</topology>
    </subcellularLocation>
</comment>
<dbReference type="FunFam" id="3.40.50.10140:FF:000002">
    <property type="entry name" value="Interleukin 1 receptor accessory protein"/>
    <property type="match status" value="1"/>
</dbReference>
<keyword evidence="7 19" id="KW-1133">Transmembrane helix</keyword>